<reference evidence="1" key="1">
    <citation type="journal article" date="2014" name="Int. J. Syst. Evol. Microbiol.">
        <title>Complete genome sequence of Corynebacterium casei LMG S-19264T (=DSM 44701T), isolated from a smear-ripened cheese.</title>
        <authorList>
            <consortium name="US DOE Joint Genome Institute (JGI-PGF)"/>
            <person name="Walter F."/>
            <person name="Albersmeier A."/>
            <person name="Kalinowski J."/>
            <person name="Ruckert C."/>
        </authorList>
    </citation>
    <scope>NUCLEOTIDE SEQUENCE</scope>
    <source>
        <strain evidence="1">KCTC 32296</strain>
    </source>
</reference>
<comment type="caution">
    <text evidence="1">The sequence shown here is derived from an EMBL/GenBank/DDBJ whole genome shotgun (WGS) entry which is preliminary data.</text>
</comment>
<accession>A0A918Q3H9</accession>
<keyword evidence="2" id="KW-1185">Reference proteome</keyword>
<proteinExistence type="predicted"/>
<dbReference type="InterPro" id="IPR019289">
    <property type="entry name" value="Phage_tail_E/E"/>
</dbReference>
<name>A0A918Q3H9_9CAUL</name>
<protein>
    <recommendedName>
        <fullName evidence="3">Phage tail assembly chaperone protein, E, or 41 or 14</fullName>
    </recommendedName>
</protein>
<sequence>MTKLIKVSLDTPIGTGDNAIKELTLRAPSSGEMRGISLVELGQLKTDALITVIPRIAIPHVTEAEVSALSLADLMTIGVEVGNFLLPKAMQTASPDISKTATPT</sequence>
<dbReference type="AlphaFoldDB" id="A0A918Q3H9"/>
<evidence type="ECO:0000313" key="2">
    <source>
        <dbReference type="Proteomes" id="UP000662572"/>
    </source>
</evidence>
<reference evidence="1" key="2">
    <citation type="submission" date="2020-09" db="EMBL/GenBank/DDBJ databases">
        <authorList>
            <person name="Sun Q."/>
            <person name="Kim S."/>
        </authorList>
    </citation>
    <scope>NUCLEOTIDE SEQUENCE</scope>
    <source>
        <strain evidence="1">KCTC 32296</strain>
    </source>
</reference>
<evidence type="ECO:0000313" key="1">
    <source>
        <dbReference type="EMBL" id="GGZ31979.1"/>
    </source>
</evidence>
<dbReference type="EMBL" id="BMZB01000002">
    <property type="protein sequence ID" value="GGZ31979.1"/>
    <property type="molecule type" value="Genomic_DNA"/>
</dbReference>
<evidence type="ECO:0008006" key="3">
    <source>
        <dbReference type="Google" id="ProtNLM"/>
    </source>
</evidence>
<dbReference type="Pfam" id="PF10109">
    <property type="entry name" value="Phage_TAC_7"/>
    <property type="match status" value="1"/>
</dbReference>
<gene>
    <name evidence="1" type="ORF">GCM10011273_17500</name>
</gene>
<dbReference type="Proteomes" id="UP000662572">
    <property type="component" value="Unassembled WGS sequence"/>
</dbReference>
<dbReference type="RefSeq" id="WP_189486094.1">
    <property type="nucleotide sequence ID" value="NZ_BMZB01000002.1"/>
</dbReference>
<organism evidence="1 2">
    <name type="scientific">Asticcacaulis endophyticus</name>
    <dbReference type="NCBI Taxonomy" id="1395890"/>
    <lineage>
        <taxon>Bacteria</taxon>
        <taxon>Pseudomonadati</taxon>
        <taxon>Pseudomonadota</taxon>
        <taxon>Alphaproteobacteria</taxon>
        <taxon>Caulobacterales</taxon>
        <taxon>Caulobacteraceae</taxon>
        <taxon>Asticcacaulis</taxon>
    </lineage>
</organism>